<protein>
    <submittedName>
        <fullName evidence="2">Uncharacterized protein</fullName>
    </submittedName>
</protein>
<evidence type="ECO:0000313" key="2">
    <source>
        <dbReference type="EMBL" id="KAF6843060.1"/>
    </source>
</evidence>
<accession>A0A8H6U7S9</accession>
<sequence length="173" mass="18791">MIGRTPTATDRPETGEARDTGVTDAVVSRLQHDRLSSDAVVGQTTRGESWAGYDKTTRRGRACPHLGDAFQIVVRLTVASPASCATSKATAGRAEPDYFPPSPCYTRSQPRLCSPPRPRSHDERWAVKMGRVRGIPRTPSHGEPGSTTPSRASPILRLMTAQMSWRVSHLGAE</sequence>
<comment type="caution">
    <text evidence="2">The sequence shown here is derived from an EMBL/GenBank/DDBJ whole genome shotgun (WGS) entry which is preliminary data.</text>
</comment>
<gene>
    <name evidence="2" type="ORF">CMUS01_02477</name>
</gene>
<feature type="region of interest" description="Disordered" evidence="1">
    <location>
        <begin position="83"/>
        <end position="102"/>
    </location>
</feature>
<feature type="region of interest" description="Disordered" evidence="1">
    <location>
        <begin position="1"/>
        <end position="21"/>
    </location>
</feature>
<evidence type="ECO:0000313" key="3">
    <source>
        <dbReference type="Proteomes" id="UP000639643"/>
    </source>
</evidence>
<feature type="region of interest" description="Disordered" evidence="1">
    <location>
        <begin position="134"/>
        <end position="153"/>
    </location>
</feature>
<reference evidence="2" key="1">
    <citation type="journal article" date="2020" name="Phytopathology">
        <title>Genome Sequence Resources of Colletotrichum truncatum, C. plurivorum, C. musicola, and C. sojae: Four Species Pathogenic to Soybean (Glycine max).</title>
        <authorList>
            <person name="Rogerio F."/>
            <person name="Boufleur T.R."/>
            <person name="Ciampi-Guillardi M."/>
            <person name="Sukno S.A."/>
            <person name="Thon M.R."/>
            <person name="Massola Junior N.S."/>
            <person name="Baroncelli R."/>
        </authorList>
    </citation>
    <scope>NUCLEOTIDE SEQUENCE</scope>
    <source>
        <strain evidence="2">LFN0074</strain>
    </source>
</reference>
<feature type="compositionally biased region" description="Basic and acidic residues" evidence="1">
    <location>
        <begin position="10"/>
        <end position="21"/>
    </location>
</feature>
<organism evidence="2 3">
    <name type="scientific">Colletotrichum musicola</name>
    <dbReference type="NCBI Taxonomy" id="2175873"/>
    <lineage>
        <taxon>Eukaryota</taxon>
        <taxon>Fungi</taxon>
        <taxon>Dikarya</taxon>
        <taxon>Ascomycota</taxon>
        <taxon>Pezizomycotina</taxon>
        <taxon>Sordariomycetes</taxon>
        <taxon>Hypocreomycetidae</taxon>
        <taxon>Glomerellales</taxon>
        <taxon>Glomerellaceae</taxon>
        <taxon>Colletotrichum</taxon>
        <taxon>Colletotrichum orchidearum species complex</taxon>
    </lineage>
</organism>
<evidence type="ECO:0000256" key="1">
    <source>
        <dbReference type="SAM" id="MobiDB-lite"/>
    </source>
</evidence>
<name>A0A8H6U7S9_9PEZI</name>
<dbReference type="Proteomes" id="UP000639643">
    <property type="component" value="Unassembled WGS sequence"/>
</dbReference>
<dbReference type="EMBL" id="WIGM01000052">
    <property type="protein sequence ID" value="KAF6843060.1"/>
    <property type="molecule type" value="Genomic_DNA"/>
</dbReference>
<dbReference type="AlphaFoldDB" id="A0A8H6U7S9"/>
<proteinExistence type="predicted"/>
<keyword evidence="3" id="KW-1185">Reference proteome</keyword>